<keyword evidence="1" id="KW-1133">Transmembrane helix</keyword>
<proteinExistence type="predicted"/>
<keyword evidence="1" id="KW-0472">Membrane</keyword>
<evidence type="ECO:0000313" key="2">
    <source>
        <dbReference type="EMBL" id="MYE38594.1"/>
    </source>
</evidence>
<dbReference type="Gene3D" id="3.30.700.10">
    <property type="entry name" value="Glycoprotein, Type 4 Pilin"/>
    <property type="match status" value="1"/>
</dbReference>
<gene>
    <name evidence="2" type="ORF">F4X82_03710</name>
</gene>
<comment type="caution">
    <text evidence="2">The sequence shown here is derived from an EMBL/GenBank/DDBJ whole genome shotgun (WGS) entry which is preliminary data.</text>
</comment>
<dbReference type="Pfam" id="PF07963">
    <property type="entry name" value="N_methyl"/>
    <property type="match status" value="1"/>
</dbReference>
<evidence type="ECO:0000256" key="1">
    <source>
        <dbReference type="SAM" id="Phobius"/>
    </source>
</evidence>
<sequence>MNIMNNYGFTLIELLVVIAIIGTLSTIGFIALTSSQEGANESVTVSELQTIRSAITINYVSAAGLPEVVGGKGAIKLKTSTSAGILGCELANTASSIGTKLAGKVEGIDWSKYVFCADKAGKGDGARTVLIGTVAGGALDSKHTFLGGSAKDVVPVGNGVVGLDCSLKTAPTKTIPCIKIEK</sequence>
<feature type="transmembrane region" description="Helical" evidence="1">
    <location>
        <begin position="12"/>
        <end position="32"/>
    </location>
</feature>
<dbReference type="Proteomes" id="UP000449092">
    <property type="component" value="Unassembled WGS sequence"/>
</dbReference>
<name>A0A845DD57_9BACT</name>
<protein>
    <submittedName>
        <fullName evidence="2">Type II secretion system protein</fullName>
    </submittedName>
</protein>
<keyword evidence="1" id="KW-0812">Transmembrane</keyword>
<dbReference type="InterPro" id="IPR012902">
    <property type="entry name" value="N_methyl_site"/>
</dbReference>
<dbReference type="SUPFAM" id="SSF54523">
    <property type="entry name" value="Pili subunits"/>
    <property type="match status" value="1"/>
</dbReference>
<dbReference type="InterPro" id="IPR045584">
    <property type="entry name" value="Pilin-like"/>
</dbReference>
<dbReference type="NCBIfam" id="TIGR02532">
    <property type="entry name" value="IV_pilin_GFxxxE"/>
    <property type="match status" value="1"/>
</dbReference>
<evidence type="ECO:0000313" key="3">
    <source>
        <dbReference type="Proteomes" id="UP000449092"/>
    </source>
</evidence>
<dbReference type="AlphaFoldDB" id="A0A845DD57"/>
<organism evidence="2 3">
    <name type="scientific">Candidatus Spechtbacteria bacterium SB0662_bin_43</name>
    <dbReference type="NCBI Taxonomy" id="2604897"/>
    <lineage>
        <taxon>Bacteria</taxon>
        <taxon>Candidatus Spechtiibacteriota</taxon>
    </lineage>
</organism>
<reference evidence="2 3" key="1">
    <citation type="submission" date="2019-09" db="EMBL/GenBank/DDBJ databases">
        <title>Characterisation of the sponge microbiome using genome-centric metagenomics.</title>
        <authorList>
            <person name="Engelberts J.P."/>
            <person name="Robbins S.J."/>
            <person name="De Goeij J.M."/>
            <person name="Aranda M."/>
            <person name="Bell S.C."/>
            <person name="Webster N.S."/>
        </authorList>
    </citation>
    <scope>NUCLEOTIDE SEQUENCE [LARGE SCALE GENOMIC DNA]</scope>
    <source>
        <strain evidence="2">SB0662_bin_43</strain>
    </source>
</reference>
<dbReference type="EMBL" id="VXOY01000032">
    <property type="protein sequence ID" value="MYE38594.1"/>
    <property type="molecule type" value="Genomic_DNA"/>
</dbReference>
<accession>A0A845DD57</accession>